<evidence type="ECO:0000313" key="2">
    <source>
        <dbReference type="Proteomes" id="UP001589838"/>
    </source>
</evidence>
<accession>A0ABV6KDP5</accession>
<dbReference type="RefSeq" id="WP_335964166.1">
    <property type="nucleotide sequence ID" value="NZ_JAXBLX010000091.1"/>
</dbReference>
<dbReference type="Proteomes" id="UP001589838">
    <property type="component" value="Unassembled WGS sequence"/>
</dbReference>
<proteinExistence type="predicted"/>
<comment type="caution">
    <text evidence="1">The sequence shown here is derived from an EMBL/GenBank/DDBJ whole genome shotgun (WGS) entry which is preliminary data.</text>
</comment>
<sequence length="99" mass="11185">MLIVEKHPKDQCFIAAIDEDVQSYFHGEAQILSCRLGGKKYGFVCHQEGIQVKNNEVKALYGPALVCDTDLQGLSEEEAKLVERYLKENEFDLADISIH</sequence>
<keyword evidence="2" id="KW-1185">Reference proteome</keyword>
<protein>
    <submittedName>
        <fullName evidence="1">Uncharacterized protein</fullName>
    </submittedName>
</protein>
<gene>
    <name evidence="1" type="ORF">ACFFHM_13265</name>
</gene>
<name>A0ABV6KDP5_9BACI</name>
<organism evidence="1 2">
    <name type="scientific">Halalkalibacter kiskunsagensis</name>
    <dbReference type="NCBI Taxonomy" id="1548599"/>
    <lineage>
        <taxon>Bacteria</taxon>
        <taxon>Bacillati</taxon>
        <taxon>Bacillota</taxon>
        <taxon>Bacilli</taxon>
        <taxon>Bacillales</taxon>
        <taxon>Bacillaceae</taxon>
        <taxon>Halalkalibacter</taxon>
    </lineage>
</organism>
<evidence type="ECO:0000313" key="1">
    <source>
        <dbReference type="EMBL" id="MFC0471432.1"/>
    </source>
</evidence>
<reference evidence="1 2" key="1">
    <citation type="submission" date="2024-09" db="EMBL/GenBank/DDBJ databases">
        <authorList>
            <person name="Sun Q."/>
            <person name="Mori K."/>
        </authorList>
    </citation>
    <scope>NUCLEOTIDE SEQUENCE [LARGE SCALE GENOMIC DNA]</scope>
    <source>
        <strain evidence="1 2">NCAIM B.02610</strain>
    </source>
</reference>
<dbReference type="EMBL" id="JBHLUX010000034">
    <property type="protein sequence ID" value="MFC0471432.1"/>
    <property type="molecule type" value="Genomic_DNA"/>
</dbReference>